<dbReference type="PANTHER" id="PTHR43605:SF10">
    <property type="entry name" value="ACYL-COA SYNTHETASE MEDIUM CHAIN FAMILY MEMBER 3"/>
    <property type="match status" value="1"/>
</dbReference>
<feature type="non-terminal residue" evidence="6">
    <location>
        <position position="1"/>
    </location>
</feature>
<organism evidence="6 7">
    <name type="scientific">Staphylococcus coagulans</name>
    <dbReference type="NCBI Taxonomy" id="74706"/>
    <lineage>
        <taxon>Bacteria</taxon>
        <taxon>Bacillati</taxon>
        <taxon>Bacillota</taxon>
        <taxon>Bacilli</taxon>
        <taxon>Bacillales</taxon>
        <taxon>Staphylococcaceae</taxon>
        <taxon>Staphylococcus</taxon>
    </lineage>
</organism>
<gene>
    <name evidence="6" type="ORF">RCO12_13215</name>
</gene>
<dbReference type="PANTHER" id="PTHR43605">
    <property type="entry name" value="ACYL-COENZYME A SYNTHETASE"/>
    <property type="match status" value="1"/>
</dbReference>
<dbReference type="EMBL" id="JAVJGV010000358">
    <property type="protein sequence ID" value="MDR5604346.1"/>
    <property type="molecule type" value="Genomic_DNA"/>
</dbReference>
<dbReference type="InterPro" id="IPR051087">
    <property type="entry name" value="Mitochondrial_ACSM"/>
</dbReference>
<comment type="similarity">
    <text evidence="1">Belongs to the ATP-dependent AMP-binding enzyme family.</text>
</comment>
<name>A0ABU1F1T8_9STAP</name>
<keyword evidence="2" id="KW-0436">Ligase</keyword>
<evidence type="ECO:0000256" key="2">
    <source>
        <dbReference type="ARBA" id="ARBA00022598"/>
    </source>
</evidence>
<evidence type="ECO:0000259" key="5">
    <source>
        <dbReference type="Pfam" id="PF13193"/>
    </source>
</evidence>
<dbReference type="InterPro" id="IPR045851">
    <property type="entry name" value="AMP-bd_C_sf"/>
</dbReference>
<keyword evidence="4" id="KW-0067">ATP-binding</keyword>
<dbReference type="Pfam" id="PF13193">
    <property type="entry name" value="AMP-binding_C"/>
    <property type="match status" value="1"/>
</dbReference>
<evidence type="ECO:0000313" key="7">
    <source>
        <dbReference type="Proteomes" id="UP001255050"/>
    </source>
</evidence>
<evidence type="ECO:0000256" key="3">
    <source>
        <dbReference type="ARBA" id="ARBA00022741"/>
    </source>
</evidence>
<dbReference type="InterPro" id="IPR042099">
    <property type="entry name" value="ANL_N_sf"/>
</dbReference>
<sequence length="192" mass="21470">MGKGIPGSSVTVVDDEGNSVPANTKGNIAVPLDLPALFKGYYKEPERTAKAQTGKYYITGDLAHVDDDGYFWFEGRRDDIIISSGYTIGPFEVEDALTNHPAVKECAVVAKPHDIRGNIVKAFVILQDHTAGDDTLVKELQQFVKNEVAPYKYPREIEFVDDLPKTNSGKIRRVELRDSEIEKWQQQKDSNQ</sequence>
<feature type="non-terminal residue" evidence="6">
    <location>
        <position position="192"/>
    </location>
</feature>
<feature type="domain" description="AMP-binding enzyme C-terminal" evidence="5">
    <location>
        <begin position="92"/>
        <end position="170"/>
    </location>
</feature>
<dbReference type="SUPFAM" id="SSF56801">
    <property type="entry name" value="Acetyl-CoA synthetase-like"/>
    <property type="match status" value="1"/>
</dbReference>
<dbReference type="Proteomes" id="UP001255050">
    <property type="component" value="Unassembled WGS sequence"/>
</dbReference>
<dbReference type="Gene3D" id="3.40.50.12780">
    <property type="entry name" value="N-terminal domain of ligase-like"/>
    <property type="match status" value="1"/>
</dbReference>
<accession>A0ABU1F1T8</accession>
<evidence type="ECO:0000256" key="4">
    <source>
        <dbReference type="ARBA" id="ARBA00022840"/>
    </source>
</evidence>
<reference evidence="6 7" key="1">
    <citation type="submission" date="2023-08" db="EMBL/GenBank/DDBJ databases">
        <title>Whole genome sequencing of Staphylococcus coagulans NN-2474.</title>
        <authorList>
            <person name="Kropotov V.S."/>
            <person name="Boriskina E.V."/>
            <person name="Gordinskaya N.A."/>
            <person name="Shkurkina I.S."/>
            <person name="Kryazhev D.V."/>
            <person name="Alekseeva A.E."/>
            <person name="Makhova M.A."/>
        </authorList>
    </citation>
    <scope>NUCLEOTIDE SEQUENCE [LARGE SCALE GENOMIC DNA]</scope>
    <source>
        <strain evidence="6 7">NN-2474</strain>
    </source>
</reference>
<dbReference type="InterPro" id="IPR025110">
    <property type="entry name" value="AMP-bd_C"/>
</dbReference>
<proteinExistence type="inferred from homology"/>
<protein>
    <submittedName>
        <fullName evidence="6">AMP-binding protein</fullName>
    </submittedName>
</protein>
<evidence type="ECO:0000256" key="1">
    <source>
        <dbReference type="ARBA" id="ARBA00006432"/>
    </source>
</evidence>
<comment type="caution">
    <text evidence="6">The sequence shown here is derived from an EMBL/GenBank/DDBJ whole genome shotgun (WGS) entry which is preliminary data.</text>
</comment>
<evidence type="ECO:0000313" key="6">
    <source>
        <dbReference type="EMBL" id="MDR5604346.1"/>
    </source>
</evidence>
<dbReference type="Gene3D" id="3.30.300.30">
    <property type="match status" value="1"/>
</dbReference>
<keyword evidence="7" id="KW-1185">Reference proteome</keyword>
<keyword evidence="3" id="KW-0547">Nucleotide-binding</keyword>